<evidence type="ECO:0000256" key="3">
    <source>
        <dbReference type="ARBA" id="ARBA00009183"/>
    </source>
</evidence>
<dbReference type="AlphaFoldDB" id="A0A396IW42"/>
<evidence type="ECO:0000256" key="10">
    <source>
        <dbReference type="ARBA" id="ARBA00047707"/>
    </source>
</evidence>
<dbReference type="Gene3D" id="3.50.50.60">
    <property type="entry name" value="FAD/NAD(P)-binding domain"/>
    <property type="match status" value="1"/>
</dbReference>
<keyword evidence="4" id="KW-0285">Flavoprotein</keyword>
<protein>
    <recommendedName>
        <fullName evidence="9">indole-3-pyruvate monooxygenase</fullName>
        <ecNumber evidence="9">1.14.13.168</ecNumber>
    </recommendedName>
</protein>
<dbReference type="SUPFAM" id="SSF51905">
    <property type="entry name" value="FAD/NAD(P)-binding domain"/>
    <property type="match status" value="1"/>
</dbReference>
<dbReference type="Proteomes" id="UP000265566">
    <property type="component" value="Chromosome 3"/>
</dbReference>
<organism evidence="12">
    <name type="scientific">Medicago truncatula</name>
    <name type="common">Barrel medic</name>
    <name type="synonym">Medicago tribuloides</name>
    <dbReference type="NCBI Taxonomy" id="3880"/>
    <lineage>
        <taxon>Eukaryota</taxon>
        <taxon>Viridiplantae</taxon>
        <taxon>Streptophyta</taxon>
        <taxon>Embryophyta</taxon>
        <taxon>Tracheophyta</taxon>
        <taxon>Spermatophyta</taxon>
        <taxon>Magnoliopsida</taxon>
        <taxon>eudicotyledons</taxon>
        <taxon>Gunneridae</taxon>
        <taxon>Pentapetalae</taxon>
        <taxon>rosids</taxon>
        <taxon>fabids</taxon>
        <taxon>Fabales</taxon>
        <taxon>Fabaceae</taxon>
        <taxon>Papilionoideae</taxon>
        <taxon>50 kb inversion clade</taxon>
        <taxon>NPAAA clade</taxon>
        <taxon>Hologalegina</taxon>
        <taxon>IRL clade</taxon>
        <taxon>Trifolieae</taxon>
        <taxon>Medicago</taxon>
    </lineage>
</organism>
<evidence type="ECO:0000256" key="6">
    <source>
        <dbReference type="ARBA" id="ARBA00022857"/>
    </source>
</evidence>
<accession>A0A396IW42</accession>
<comment type="caution">
    <text evidence="12">The sequence shown here is derived from an EMBL/GenBank/DDBJ whole genome shotgun (WGS) entry which is preliminary data.</text>
</comment>
<evidence type="ECO:0000259" key="11">
    <source>
        <dbReference type="Pfam" id="PF01494"/>
    </source>
</evidence>
<evidence type="ECO:0000256" key="8">
    <source>
        <dbReference type="ARBA" id="ARBA00023070"/>
    </source>
</evidence>
<comment type="similarity">
    <text evidence="3">Belongs to the FMO family.</text>
</comment>
<dbReference type="PANTHER" id="PTHR43539">
    <property type="entry name" value="FLAVIN-BINDING MONOOXYGENASE-LIKE PROTEIN (AFU_ORTHOLOGUE AFUA_4G09220)"/>
    <property type="match status" value="1"/>
</dbReference>
<comment type="cofactor">
    <cofactor evidence="1">
        <name>FAD</name>
        <dbReference type="ChEBI" id="CHEBI:57692"/>
    </cofactor>
</comment>
<evidence type="ECO:0000256" key="1">
    <source>
        <dbReference type="ARBA" id="ARBA00001974"/>
    </source>
</evidence>
<dbReference type="InterPro" id="IPR002938">
    <property type="entry name" value="FAD-bd"/>
</dbReference>
<proteinExistence type="inferred from homology"/>
<evidence type="ECO:0000256" key="5">
    <source>
        <dbReference type="ARBA" id="ARBA00022827"/>
    </source>
</evidence>
<evidence type="ECO:0000256" key="7">
    <source>
        <dbReference type="ARBA" id="ARBA00023002"/>
    </source>
</evidence>
<evidence type="ECO:0000313" key="12">
    <source>
        <dbReference type="EMBL" id="RHN69919.1"/>
    </source>
</evidence>
<evidence type="ECO:0000256" key="2">
    <source>
        <dbReference type="ARBA" id="ARBA00004814"/>
    </source>
</evidence>
<evidence type="ECO:0000256" key="4">
    <source>
        <dbReference type="ARBA" id="ARBA00022630"/>
    </source>
</evidence>
<keyword evidence="12" id="KW-0503">Monooxygenase</keyword>
<dbReference type="InterPro" id="IPR050982">
    <property type="entry name" value="Auxin_biosynth/cation_transpt"/>
</dbReference>
<keyword evidence="7 12" id="KW-0560">Oxidoreductase</keyword>
<keyword evidence="6" id="KW-0521">NADP</keyword>
<dbReference type="PANTHER" id="PTHR43539:SF77">
    <property type="entry name" value="DISULFIDE OXIDOREDUCTASE_MONOOXYGENASE_OXIDOREDUCTASE"/>
    <property type="match status" value="1"/>
</dbReference>
<dbReference type="GO" id="GO:0071949">
    <property type="term" value="F:FAD binding"/>
    <property type="evidence" value="ECO:0007669"/>
    <property type="project" value="InterPro"/>
</dbReference>
<keyword evidence="8" id="KW-0073">Auxin biosynthesis</keyword>
<reference evidence="12" key="1">
    <citation type="journal article" date="2018" name="Nat. Plants">
        <title>Whole-genome landscape of Medicago truncatula symbiotic genes.</title>
        <authorList>
            <person name="Pecrix Y."/>
            <person name="Gamas P."/>
            <person name="Carrere S."/>
        </authorList>
    </citation>
    <scope>NUCLEOTIDE SEQUENCE</scope>
    <source>
        <tissue evidence="12">Leaves</tissue>
    </source>
</reference>
<dbReference type="EC" id="1.14.13.168" evidence="9"/>
<keyword evidence="5" id="KW-0274">FAD</keyword>
<comment type="catalytic activity">
    <reaction evidence="10">
        <text>indole-3-pyruvate + NADPH + O2 + H(+) = (indol-3-yl)acetate + CO2 + NADP(+) + H2O</text>
        <dbReference type="Rhea" id="RHEA:34331"/>
        <dbReference type="ChEBI" id="CHEBI:15377"/>
        <dbReference type="ChEBI" id="CHEBI:15378"/>
        <dbReference type="ChEBI" id="CHEBI:15379"/>
        <dbReference type="ChEBI" id="CHEBI:16526"/>
        <dbReference type="ChEBI" id="CHEBI:17640"/>
        <dbReference type="ChEBI" id="CHEBI:30854"/>
        <dbReference type="ChEBI" id="CHEBI:57783"/>
        <dbReference type="ChEBI" id="CHEBI:58349"/>
        <dbReference type="EC" id="1.14.13.168"/>
    </reaction>
</comment>
<dbReference type="EMBL" id="PSQE01000003">
    <property type="protein sequence ID" value="RHN69919.1"/>
    <property type="molecule type" value="Genomic_DNA"/>
</dbReference>
<dbReference type="Gramene" id="rna18452">
    <property type="protein sequence ID" value="RHN69919.1"/>
    <property type="gene ID" value="gene18452"/>
</dbReference>
<dbReference type="GO" id="GO:0103075">
    <property type="term" value="F:indole-3-pyruvate monooxygenase activity"/>
    <property type="evidence" value="ECO:0007669"/>
    <property type="project" value="UniProtKB-EC"/>
</dbReference>
<sequence>MQESTVVIVGSGPSGLAISACLTQNSISHIILEKEDCCDSLWRKKCL</sequence>
<comment type="pathway">
    <text evidence="2">Plant hormone metabolism; auxin biosynthesis.</text>
</comment>
<gene>
    <name evidence="12" type="ORF">MtrunA17_Chr3g0130001</name>
</gene>
<dbReference type="Pfam" id="PF01494">
    <property type="entry name" value="FAD_binding_3"/>
    <property type="match status" value="1"/>
</dbReference>
<evidence type="ECO:0000256" key="9">
    <source>
        <dbReference type="ARBA" id="ARBA00039148"/>
    </source>
</evidence>
<keyword evidence="12" id="KW-0670">Pyruvate</keyword>
<name>A0A396IW42_MEDTR</name>
<dbReference type="GO" id="GO:0009851">
    <property type="term" value="P:auxin biosynthetic process"/>
    <property type="evidence" value="ECO:0007669"/>
    <property type="project" value="UniProtKB-KW"/>
</dbReference>
<feature type="domain" description="FAD-binding" evidence="11">
    <location>
        <begin position="4"/>
        <end position="35"/>
    </location>
</feature>
<dbReference type="InterPro" id="IPR036188">
    <property type="entry name" value="FAD/NAD-bd_sf"/>
</dbReference>